<evidence type="ECO:0000256" key="1">
    <source>
        <dbReference type="ARBA" id="ARBA00004448"/>
    </source>
</evidence>
<feature type="transmembrane region" description="Helical" evidence="17">
    <location>
        <begin position="145"/>
        <end position="161"/>
    </location>
</feature>
<dbReference type="GO" id="GO:0008137">
    <property type="term" value="F:NADH dehydrogenase (ubiquinone) activity"/>
    <property type="evidence" value="ECO:0007669"/>
    <property type="project" value="UniProtKB-EC"/>
</dbReference>
<evidence type="ECO:0000256" key="6">
    <source>
        <dbReference type="ARBA" id="ARBA00022692"/>
    </source>
</evidence>
<feature type="transmembrane region" description="Helical" evidence="17">
    <location>
        <begin position="211"/>
        <end position="232"/>
    </location>
</feature>
<dbReference type="EMBL" id="AB474918">
    <property type="protein sequence ID" value="BAJ08122.1"/>
    <property type="molecule type" value="Genomic_DNA"/>
</dbReference>
<keyword evidence="4" id="KW-0813">Transport</keyword>
<evidence type="ECO:0000256" key="17">
    <source>
        <dbReference type="SAM" id="Phobius"/>
    </source>
</evidence>
<evidence type="ECO:0000256" key="15">
    <source>
        <dbReference type="ARBA" id="ARBA00031027"/>
    </source>
</evidence>
<dbReference type="AlphaFoldDB" id="D6RS32"/>
<evidence type="ECO:0000256" key="10">
    <source>
        <dbReference type="ARBA" id="ARBA00022989"/>
    </source>
</evidence>
<comment type="subcellular location">
    <subcellularLocation>
        <location evidence="1">Mitochondrion inner membrane</location>
        <topology evidence="1">Multi-pass membrane protein</topology>
    </subcellularLocation>
</comment>
<comment type="catalytic activity">
    <reaction evidence="16">
        <text>a ubiquinone + NADH + 5 H(+)(in) = a ubiquinol + NAD(+) + 4 H(+)(out)</text>
        <dbReference type="Rhea" id="RHEA:29091"/>
        <dbReference type="Rhea" id="RHEA-COMP:9565"/>
        <dbReference type="Rhea" id="RHEA-COMP:9566"/>
        <dbReference type="ChEBI" id="CHEBI:15378"/>
        <dbReference type="ChEBI" id="CHEBI:16389"/>
        <dbReference type="ChEBI" id="CHEBI:17976"/>
        <dbReference type="ChEBI" id="CHEBI:57540"/>
        <dbReference type="ChEBI" id="CHEBI:57945"/>
        <dbReference type="EC" id="7.1.1.2"/>
    </reaction>
</comment>
<feature type="domain" description="NADH:quinone oxidoreductase/Mrp antiporter transmembrane" evidence="18">
    <location>
        <begin position="135"/>
        <end position="417"/>
    </location>
</feature>
<dbReference type="EC" id="7.1.1.2" evidence="2"/>
<organism evidence="20">
    <name type="scientific">Rieppeleon kerstenii</name>
    <dbReference type="NCBI Taxonomy" id="338557"/>
    <lineage>
        <taxon>Eukaryota</taxon>
        <taxon>Metazoa</taxon>
        <taxon>Chordata</taxon>
        <taxon>Craniata</taxon>
        <taxon>Vertebrata</taxon>
        <taxon>Euteleostomi</taxon>
        <taxon>Lepidosauria</taxon>
        <taxon>Squamata</taxon>
        <taxon>Bifurcata</taxon>
        <taxon>Unidentata</taxon>
        <taxon>Episquamata</taxon>
        <taxon>Toxicofera</taxon>
        <taxon>Iguania</taxon>
        <taxon>Acrodonta</taxon>
        <taxon>Chamaeleonidae</taxon>
        <taxon>Rieppeleon</taxon>
    </lineage>
</organism>
<dbReference type="InterPro" id="IPR010934">
    <property type="entry name" value="NADH_DH_su5_C"/>
</dbReference>
<evidence type="ECO:0000256" key="2">
    <source>
        <dbReference type="ARBA" id="ARBA00012944"/>
    </source>
</evidence>
<feature type="transmembrane region" description="Helical" evidence="17">
    <location>
        <begin position="89"/>
        <end position="109"/>
    </location>
</feature>
<proteinExistence type="predicted"/>
<keyword evidence="7" id="KW-0999">Mitochondrion inner membrane</keyword>
<feature type="transmembrane region" description="Helical" evidence="17">
    <location>
        <begin position="405"/>
        <end position="428"/>
    </location>
</feature>
<evidence type="ECO:0000256" key="16">
    <source>
        <dbReference type="ARBA" id="ARBA00049551"/>
    </source>
</evidence>
<accession>D6RS32</accession>
<keyword evidence="14 17" id="KW-0472">Membrane</keyword>
<feature type="domain" description="NADH dehydrogenase subunit 5 C-terminal" evidence="19">
    <location>
        <begin position="421"/>
        <end position="595"/>
    </location>
</feature>
<gene>
    <name evidence="20" type="primary">ND5</name>
</gene>
<name>D6RS32_9SAUR</name>
<feature type="transmembrane region" description="Helical" evidence="17">
    <location>
        <begin position="367"/>
        <end position="385"/>
    </location>
</feature>
<feature type="transmembrane region" description="Helical" evidence="17">
    <location>
        <begin position="580"/>
        <end position="600"/>
    </location>
</feature>
<feature type="transmembrane region" description="Helical" evidence="17">
    <location>
        <begin position="173"/>
        <end position="191"/>
    </location>
</feature>
<evidence type="ECO:0000256" key="12">
    <source>
        <dbReference type="ARBA" id="ARBA00023075"/>
    </source>
</evidence>
<evidence type="ECO:0000256" key="7">
    <source>
        <dbReference type="ARBA" id="ARBA00022792"/>
    </source>
</evidence>
<evidence type="ECO:0000256" key="4">
    <source>
        <dbReference type="ARBA" id="ARBA00022448"/>
    </source>
</evidence>
<evidence type="ECO:0000256" key="13">
    <source>
        <dbReference type="ARBA" id="ARBA00023128"/>
    </source>
</evidence>
<dbReference type="GO" id="GO:0042773">
    <property type="term" value="P:ATP synthesis coupled electron transport"/>
    <property type="evidence" value="ECO:0007669"/>
    <property type="project" value="InterPro"/>
</dbReference>
<keyword evidence="12" id="KW-0830">Ubiquinone</keyword>
<keyword evidence="8" id="KW-1278">Translocase</keyword>
<feature type="transmembrane region" description="Helical" evidence="17">
    <location>
        <begin position="325"/>
        <end position="346"/>
    </location>
</feature>
<evidence type="ECO:0000256" key="11">
    <source>
        <dbReference type="ARBA" id="ARBA00023027"/>
    </source>
</evidence>
<dbReference type="Pfam" id="PF06455">
    <property type="entry name" value="NADH5_C"/>
    <property type="match status" value="1"/>
</dbReference>
<dbReference type="GO" id="GO:0015990">
    <property type="term" value="P:electron transport coupled proton transport"/>
    <property type="evidence" value="ECO:0007669"/>
    <property type="project" value="TreeGrafter"/>
</dbReference>
<evidence type="ECO:0000256" key="5">
    <source>
        <dbReference type="ARBA" id="ARBA00022660"/>
    </source>
</evidence>
<evidence type="ECO:0000313" key="20">
    <source>
        <dbReference type="EMBL" id="BAJ08122.1"/>
    </source>
</evidence>
<keyword evidence="11" id="KW-0520">NAD</keyword>
<keyword evidence="9" id="KW-0249">Electron transport</keyword>
<feature type="transmembrane region" description="Helical" evidence="17">
    <location>
        <begin position="39"/>
        <end position="58"/>
    </location>
</feature>
<evidence type="ECO:0000259" key="19">
    <source>
        <dbReference type="Pfam" id="PF06455"/>
    </source>
</evidence>
<sequence length="602" mass="66337">MDQMVPLNTMIMTTTILSVLVLLLSLTKTSTQYSLSQEKTVMLSFMLSMIPTVISMKYSSTSLTVNLNLLQASTLTLTTTTTTSVNSNLFLSIALFITWAIMQFSSWYMKENPNSTVFKKYLTLFLIAMLILILSNSMIQLFIGWEGVGIMSFLLINWWYARTNANSSAMQAISYNRIGDIGIILALAWLATNQATWTMQLTDPKTSSKLLALGLILAAAGKSAQFLMHLWLPSAMEGPTPVSALLHSSTMVVAGVYLLIQMYPIMQNSKPAMDLCLYLGTITSLCASMAALSQNDLKKIIALSTLSQLGLMMMAIGNYSPQMALFHISTHASTKAALFLCAGSFIHNLHNEQDIRKMGNMKSMLPITSACLTTASLTLMGVPFLSCFYSKDPIIEIALTSKTNMWLLIMALSATAMTSSYSVRMIYYTMTKSTRNKPLNPFKEVPNQIAPILRLAALSIFMGSILTSMTTQMSSEPALPKMMKLAPLIAMLLGIKIMIELQNVAMKPEPSSQLHTITNQLAFFKINHRWTPKNSMKTGTMIATQLLDLAWTEKSGPTLLTLLNKTASKFMTSQMGLMKLYLSTTATTTLLAMVTTHYAYAG</sequence>
<dbReference type="GO" id="GO:0003954">
    <property type="term" value="F:NADH dehydrogenase activity"/>
    <property type="evidence" value="ECO:0007669"/>
    <property type="project" value="TreeGrafter"/>
</dbReference>
<evidence type="ECO:0000256" key="9">
    <source>
        <dbReference type="ARBA" id="ARBA00022982"/>
    </source>
</evidence>
<dbReference type="PANTHER" id="PTHR42829:SF2">
    <property type="entry name" value="NADH-UBIQUINONE OXIDOREDUCTASE CHAIN 5"/>
    <property type="match status" value="1"/>
</dbReference>
<geneLocation type="mitochondrion" evidence="20"/>
<dbReference type="InterPro" id="IPR001750">
    <property type="entry name" value="ND/Mrp_TM"/>
</dbReference>
<evidence type="ECO:0000256" key="8">
    <source>
        <dbReference type="ARBA" id="ARBA00022967"/>
    </source>
</evidence>
<keyword evidence="10 17" id="KW-1133">Transmembrane helix</keyword>
<feature type="transmembrane region" description="Helical" evidence="17">
    <location>
        <begin position="244"/>
        <end position="266"/>
    </location>
</feature>
<dbReference type="PANTHER" id="PTHR42829">
    <property type="entry name" value="NADH-UBIQUINONE OXIDOREDUCTASE CHAIN 5"/>
    <property type="match status" value="1"/>
</dbReference>
<feature type="transmembrane region" description="Helical" evidence="17">
    <location>
        <begin position="121"/>
        <end position="139"/>
    </location>
</feature>
<evidence type="ECO:0000259" key="18">
    <source>
        <dbReference type="Pfam" id="PF00361"/>
    </source>
</evidence>
<dbReference type="PRINTS" id="PR01434">
    <property type="entry name" value="NADHDHGNASE5"/>
</dbReference>
<keyword evidence="5" id="KW-0679">Respiratory chain</keyword>
<protein>
    <recommendedName>
        <fullName evidence="3">NADH-ubiquinone oxidoreductase chain 5</fullName>
        <ecNumber evidence="2">7.1.1.2</ecNumber>
    </recommendedName>
    <alternativeName>
        <fullName evidence="15">NADH dehydrogenase subunit 5</fullName>
    </alternativeName>
</protein>
<keyword evidence="13 20" id="KW-0496">Mitochondrion</keyword>
<dbReference type="Pfam" id="PF00361">
    <property type="entry name" value="Proton_antipo_M"/>
    <property type="match status" value="1"/>
</dbReference>
<dbReference type="GO" id="GO:0005743">
    <property type="term" value="C:mitochondrial inner membrane"/>
    <property type="evidence" value="ECO:0007669"/>
    <property type="project" value="UniProtKB-SubCell"/>
</dbReference>
<feature type="transmembrane region" description="Helical" evidence="17">
    <location>
        <begin position="6"/>
        <end position="27"/>
    </location>
</feature>
<feature type="transmembrane region" description="Helical" evidence="17">
    <location>
        <begin position="300"/>
        <end position="319"/>
    </location>
</feature>
<evidence type="ECO:0000256" key="14">
    <source>
        <dbReference type="ARBA" id="ARBA00023136"/>
    </source>
</evidence>
<dbReference type="InterPro" id="IPR003945">
    <property type="entry name" value="NU5C-like"/>
</dbReference>
<feature type="transmembrane region" description="Helical" evidence="17">
    <location>
        <begin position="272"/>
        <end position="293"/>
    </location>
</feature>
<evidence type="ECO:0000256" key="3">
    <source>
        <dbReference type="ARBA" id="ARBA00021096"/>
    </source>
</evidence>
<reference evidence="20" key="1">
    <citation type="journal article" date="2010" name="BMC Evol. Biol.">
        <title>Mitochondrial genomes of acrodont lizards: timing of gene rearrangements and phylogenetic and biogeographic implications.</title>
        <authorList>
            <person name="Okajima Y."/>
            <person name="Kumazawa Y."/>
        </authorList>
    </citation>
    <scope>NUCLEOTIDE SEQUENCE</scope>
</reference>
<keyword evidence="6 17" id="KW-0812">Transmembrane</keyword>